<keyword evidence="1" id="KW-0812">Transmembrane</keyword>
<reference evidence="2 3" key="1">
    <citation type="submission" date="2019-11" db="EMBL/GenBank/DDBJ databases">
        <title>Metabolism of dissolved organic matter in forest soils.</title>
        <authorList>
            <person name="Cyle K.T."/>
            <person name="Wilhelm R.C."/>
            <person name="Martinez C.E."/>
        </authorList>
    </citation>
    <scope>NUCLEOTIDE SEQUENCE [LARGE SCALE GENOMIC DNA]</scope>
    <source>
        <strain evidence="2 3">5N</strain>
    </source>
</reference>
<proteinExistence type="predicted"/>
<dbReference type="AlphaFoldDB" id="A0A972SGY2"/>
<evidence type="ECO:0000313" key="3">
    <source>
        <dbReference type="Proteomes" id="UP000655523"/>
    </source>
</evidence>
<protein>
    <submittedName>
        <fullName evidence="2">Uncharacterized protein</fullName>
    </submittedName>
</protein>
<dbReference type="RefSeq" id="WP_172164246.1">
    <property type="nucleotide sequence ID" value="NZ_WOEZ01000058.1"/>
</dbReference>
<keyword evidence="1" id="KW-1133">Transmembrane helix</keyword>
<dbReference type="Proteomes" id="UP000655523">
    <property type="component" value="Unassembled WGS sequence"/>
</dbReference>
<organism evidence="2 3">
    <name type="scientific">Paraburkholderia elongata</name>
    <dbReference type="NCBI Taxonomy" id="2675747"/>
    <lineage>
        <taxon>Bacteria</taxon>
        <taxon>Pseudomonadati</taxon>
        <taxon>Pseudomonadota</taxon>
        <taxon>Betaproteobacteria</taxon>
        <taxon>Burkholderiales</taxon>
        <taxon>Burkholderiaceae</taxon>
        <taxon>Paraburkholderia</taxon>
    </lineage>
</organism>
<evidence type="ECO:0000313" key="2">
    <source>
        <dbReference type="EMBL" id="NPT55378.1"/>
    </source>
</evidence>
<evidence type="ECO:0000256" key="1">
    <source>
        <dbReference type="SAM" id="Phobius"/>
    </source>
</evidence>
<feature type="transmembrane region" description="Helical" evidence="1">
    <location>
        <begin position="20"/>
        <end position="45"/>
    </location>
</feature>
<accession>A0A972SGY2</accession>
<comment type="caution">
    <text evidence="2">The sequence shown here is derived from an EMBL/GenBank/DDBJ whole genome shotgun (WGS) entry which is preliminary data.</text>
</comment>
<dbReference type="EMBL" id="WOEZ01000058">
    <property type="protein sequence ID" value="NPT55378.1"/>
    <property type="molecule type" value="Genomic_DNA"/>
</dbReference>
<keyword evidence="3" id="KW-1185">Reference proteome</keyword>
<keyword evidence="1" id="KW-0472">Membrane</keyword>
<gene>
    <name evidence="2" type="ORF">GNZ13_12410</name>
</gene>
<sequence>MKDLIDRMIYHPLVALPTMHLTDLICGVNGGLAATAFALACTLSLKLIGVLRGGKPSNGFGACRS</sequence>
<name>A0A972SGY2_9BURK</name>